<dbReference type="EMBL" id="AP018712">
    <property type="protein sequence ID" value="BBE32099.1"/>
    <property type="molecule type" value="Genomic_DNA"/>
</dbReference>
<name>A0A7G1GCB7_9BACT</name>
<dbReference type="CDD" id="cd06423">
    <property type="entry name" value="CESA_like"/>
    <property type="match status" value="1"/>
</dbReference>
<feature type="transmembrane region" description="Helical" evidence="4">
    <location>
        <begin position="309"/>
        <end position="328"/>
    </location>
</feature>
<dbReference type="Pfam" id="PF00535">
    <property type="entry name" value="Glycos_transf_2"/>
    <property type="match status" value="1"/>
</dbReference>
<proteinExistence type="inferred from homology"/>
<evidence type="ECO:0000256" key="1">
    <source>
        <dbReference type="ARBA" id="ARBA00006739"/>
    </source>
</evidence>
<dbReference type="Gene3D" id="3.90.550.10">
    <property type="entry name" value="Spore Coat Polysaccharide Biosynthesis Protein SpsA, Chain A"/>
    <property type="match status" value="1"/>
</dbReference>
<accession>A0A7G1GCB7</accession>
<keyword evidence="3 6" id="KW-0808">Transferase</keyword>
<dbReference type="InParanoid" id="A0A7G1GCB7"/>
<reference evidence="6 7" key="1">
    <citation type="submission" date="2018-06" db="EMBL/GenBank/DDBJ databases">
        <title>Genome sequencing of Oceanotoga sp. sy52.</title>
        <authorList>
            <person name="Mori K."/>
        </authorList>
    </citation>
    <scope>NUCLEOTIDE SEQUENCE [LARGE SCALE GENOMIC DNA]</scope>
    <source>
        <strain evidence="7">sy52</strain>
    </source>
</reference>
<dbReference type="Proteomes" id="UP000516361">
    <property type="component" value="Chromosome"/>
</dbReference>
<evidence type="ECO:0000256" key="3">
    <source>
        <dbReference type="ARBA" id="ARBA00022679"/>
    </source>
</evidence>
<keyword evidence="7" id="KW-1185">Reference proteome</keyword>
<feature type="domain" description="Glycosyltransferase 2-like" evidence="5">
    <location>
        <begin position="44"/>
        <end position="174"/>
    </location>
</feature>
<keyword evidence="4" id="KW-0472">Membrane</keyword>
<protein>
    <submittedName>
        <fullName evidence="6">Putative glycosyltransferase YdaM</fullName>
    </submittedName>
</protein>
<evidence type="ECO:0000256" key="2">
    <source>
        <dbReference type="ARBA" id="ARBA00022676"/>
    </source>
</evidence>
<evidence type="ECO:0000313" key="7">
    <source>
        <dbReference type="Proteomes" id="UP000516361"/>
    </source>
</evidence>
<dbReference type="FunCoup" id="A0A7G1GCB7">
    <property type="interactions" value="156"/>
</dbReference>
<keyword evidence="4" id="KW-1133">Transmembrane helix</keyword>
<dbReference type="RefSeq" id="WP_190614954.1">
    <property type="nucleotide sequence ID" value="NZ_AP018712.1"/>
</dbReference>
<feature type="transmembrane region" description="Helical" evidence="4">
    <location>
        <begin position="6"/>
        <end position="25"/>
    </location>
</feature>
<feature type="transmembrane region" description="Helical" evidence="4">
    <location>
        <begin position="279"/>
        <end position="302"/>
    </location>
</feature>
<keyword evidence="2" id="KW-0328">Glycosyltransferase</keyword>
<evidence type="ECO:0000256" key="4">
    <source>
        <dbReference type="SAM" id="Phobius"/>
    </source>
</evidence>
<dbReference type="SUPFAM" id="SSF53448">
    <property type="entry name" value="Nucleotide-diphospho-sugar transferases"/>
    <property type="match status" value="1"/>
</dbReference>
<dbReference type="KEGG" id="ocy:OSSY52_22400"/>
<dbReference type="InterPro" id="IPR001173">
    <property type="entry name" value="Glyco_trans_2-like"/>
</dbReference>
<dbReference type="InterPro" id="IPR029044">
    <property type="entry name" value="Nucleotide-diphossugar_trans"/>
</dbReference>
<dbReference type="GO" id="GO:0016757">
    <property type="term" value="F:glycosyltransferase activity"/>
    <property type="evidence" value="ECO:0007669"/>
    <property type="project" value="UniProtKB-KW"/>
</dbReference>
<dbReference type="PANTHER" id="PTHR43630:SF1">
    <property type="entry name" value="POLY-BETA-1,6-N-ACETYL-D-GLUCOSAMINE SYNTHASE"/>
    <property type="match status" value="1"/>
</dbReference>
<gene>
    <name evidence="6" type="primary">ydaM</name>
    <name evidence="6" type="ORF">OSSY52_22400</name>
</gene>
<dbReference type="AlphaFoldDB" id="A0A7G1GCB7"/>
<organism evidence="6 7">
    <name type="scientific">Tepiditoga spiralis</name>
    <dbReference type="NCBI Taxonomy" id="2108365"/>
    <lineage>
        <taxon>Bacteria</taxon>
        <taxon>Thermotogati</taxon>
        <taxon>Thermotogota</taxon>
        <taxon>Thermotogae</taxon>
        <taxon>Petrotogales</taxon>
        <taxon>Petrotogaceae</taxon>
        <taxon>Tepiditoga</taxon>
    </lineage>
</organism>
<evidence type="ECO:0000259" key="5">
    <source>
        <dbReference type="Pfam" id="PF00535"/>
    </source>
</evidence>
<feature type="transmembrane region" description="Helical" evidence="4">
    <location>
        <begin position="340"/>
        <end position="361"/>
    </location>
</feature>
<sequence length="378" mass="45127">MVYIYTNIFILAMLITVLGRYKNLLKTYILKKQVKLEKPKNFVSVIVPVWNEEVVIEKTLINILNSTYENLEVIVLDDNSKDSTYDIVKNMTQKYKNLFLYKKQGKQGKPESLNEAVKYSNGDIILFLDADSLIEKDYIENYVKLFSKEKIEMIFTDFEPYNYQNKIIFEYQRLYFEVVKNLFYSNLFSKMIFMGNGLFIRKETLEKELPFDKNSLVDDFHMALKLKKSKIKEYFIIEPKVKIQYATNFKDLWNQHTRWYIGGIKEAISFIKSGNYSMLLTFIIGLFIVFSPFLFVVLDYFYKLKLIKYFVMPIYFSIWSVIVSSYIFNLKSINLNIFKIIFIVIPCLICTQHINMIFSLFKSIKKNIKWYKVKRTKI</sequence>
<keyword evidence="4" id="KW-0812">Transmembrane</keyword>
<comment type="similarity">
    <text evidence="1">Belongs to the glycosyltransferase 2 family.</text>
</comment>
<evidence type="ECO:0000313" key="6">
    <source>
        <dbReference type="EMBL" id="BBE32099.1"/>
    </source>
</evidence>
<dbReference type="PANTHER" id="PTHR43630">
    <property type="entry name" value="POLY-BETA-1,6-N-ACETYL-D-GLUCOSAMINE SYNTHASE"/>
    <property type="match status" value="1"/>
</dbReference>